<dbReference type="GeneID" id="78820686"/>
<dbReference type="InterPro" id="IPR001412">
    <property type="entry name" value="aa-tRNA-synth_I_CS"/>
</dbReference>
<evidence type="ECO:0000313" key="12">
    <source>
        <dbReference type="EMBL" id="MFC7140398.1"/>
    </source>
</evidence>
<dbReference type="SUPFAM" id="SSF48163">
    <property type="entry name" value="An anticodon-binding domain of class I aminoacyl-tRNA synthetases"/>
    <property type="match status" value="1"/>
</dbReference>
<evidence type="ECO:0000256" key="1">
    <source>
        <dbReference type="ARBA" id="ARBA00004496"/>
    </source>
</evidence>
<dbReference type="Proteomes" id="UP001596432">
    <property type="component" value="Unassembled WGS sequence"/>
</dbReference>
<evidence type="ECO:0000256" key="7">
    <source>
        <dbReference type="ARBA" id="ARBA00022917"/>
    </source>
</evidence>
<dbReference type="Gene3D" id="1.10.10.770">
    <property type="match status" value="1"/>
</dbReference>
<dbReference type="InterPro" id="IPR002904">
    <property type="entry name" value="Lys-tRNA-ligase"/>
</dbReference>
<dbReference type="Gene3D" id="3.40.50.620">
    <property type="entry name" value="HUPs"/>
    <property type="match status" value="2"/>
</dbReference>
<dbReference type="Pfam" id="PF01921">
    <property type="entry name" value="tRNA-synt_1f"/>
    <property type="match status" value="1"/>
</dbReference>
<evidence type="ECO:0000313" key="13">
    <source>
        <dbReference type="Proteomes" id="UP001596432"/>
    </source>
</evidence>
<dbReference type="EMBL" id="JBHTAS010000001">
    <property type="protein sequence ID" value="MFC7140398.1"/>
    <property type="molecule type" value="Genomic_DNA"/>
</dbReference>
<keyword evidence="13" id="KW-1185">Reference proteome</keyword>
<dbReference type="InterPro" id="IPR014729">
    <property type="entry name" value="Rossmann-like_a/b/a_fold"/>
</dbReference>
<dbReference type="RefSeq" id="WP_274325956.1">
    <property type="nucleotide sequence ID" value="NZ_CP118158.1"/>
</dbReference>
<evidence type="ECO:0000256" key="6">
    <source>
        <dbReference type="ARBA" id="ARBA00022840"/>
    </source>
</evidence>
<dbReference type="HAMAP" id="MF_00177">
    <property type="entry name" value="Lys_tRNA_synth_class1"/>
    <property type="match status" value="1"/>
</dbReference>
<reference evidence="12 13" key="1">
    <citation type="journal article" date="2019" name="Int. J. Syst. Evol. Microbiol.">
        <title>The Global Catalogue of Microorganisms (GCM) 10K type strain sequencing project: providing services to taxonomists for standard genome sequencing and annotation.</title>
        <authorList>
            <consortium name="The Broad Institute Genomics Platform"/>
            <consortium name="The Broad Institute Genome Sequencing Center for Infectious Disease"/>
            <person name="Wu L."/>
            <person name="Ma J."/>
        </authorList>
    </citation>
    <scope>NUCLEOTIDE SEQUENCE [LARGE SCALE GENOMIC DNA]</scope>
    <source>
        <strain evidence="12 13">XZYJT29</strain>
    </source>
</reference>
<dbReference type="GO" id="GO:0005524">
    <property type="term" value="F:ATP binding"/>
    <property type="evidence" value="ECO:0007669"/>
    <property type="project" value="UniProtKB-UniRule"/>
</dbReference>
<dbReference type="InterPro" id="IPR008925">
    <property type="entry name" value="aa_tRNA-synth_I_cd-bd_sf"/>
</dbReference>
<evidence type="ECO:0000256" key="10">
    <source>
        <dbReference type="HAMAP-Rule" id="MF_00177"/>
    </source>
</evidence>
<keyword evidence="8 10" id="KW-0030">Aminoacyl-tRNA synthetase</keyword>
<dbReference type="GO" id="GO:0005737">
    <property type="term" value="C:cytoplasm"/>
    <property type="evidence" value="ECO:0007669"/>
    <property type="project" value="UniProtKB-SubCell"/>
</dbReference>
<dbReference type="AlphaFoldDB" id="A0ABD5Y3E0"/>
<accession>A0ABD5Y3E0</accession>
<keyword evidence="5 10" id="KW-0547">Nucleotide-binding</keyword>
<feature type="short sequence motif" description="'KMSKS' region" evidence="10">
    <location>
        <begin position="340"/>
        <end position="344"/>
    </location>
</feature>
<organism evidence="12 13">
    <name type="scientific">Halosimplex aquaticum</name>
    <dbReference type="NCBI Taxonomy" id="3026162"/>
    <lineage>
        <taxon>Archaea</taxon>
        <taxon>Methanobacteriati</taxon>
        <taxon>Methanobacteriota</taxon>
        <taxon>Stenosarchaea group</taxon>
        <taxon>Halobacteria</taxon>
        <taxon>Halobacteriales</taxon>
        <taxon>Haloarculaceae</taxon>
        <taxon>Halosimplex</taxon>
    </lineage>
</organism>
<keyword evidence="7 10" id="KW-0648">Protein biosynthesis</keyword>
<evidence type="ECO:0000256" key="4">
    <source>
        <dbReference type="ARBA" id="ARBA00022598"/>
    </source>
</evidence>
<dbReference type="Gene3D" id="1.10.10.350">
    <property type="match status" value="1"/>
</dbReference>
<dbReference type="Gene3D" id="6.10.20.10">
    <property type="entry name" value="Lysine tRNA ligase, stem contact fold domain"/>
    <property type="match status" value="1"/>
</dbReference>
<feature type="compositionally biased region" description="Low complexity" evidence="11">
    <location>
        <begin position="9"/>
        <end position="18"/>
    </location>
</feature>
<dbReference type="InterPro" id="IPR020751">
    <property type="entry name" value="aa-tRNA-synth_I_codon-bd_sub2"/>
</dbReference>
<comment type="similarity">
    <text evidence="2 10">Belongs to the class-I aminoacyl-tRNA synthetase family.</text>
</comment>
<dbReference type="InterPro" id="IPR042078">
    <property type="entry name" value="Lys-tRNA-ligase_SC_fold"/>
</dbReference>
<dbReference type="GO" id="GO:0006430">
    <property type="term" value="P:lysyl-tRNA aminoacylation"/>
    <property type="evidence" value="ECO:0007669"/>
    <property type="project" value="UniProtKB-UniRule"/>
</dbReference>
<comment type="caution">
    <text evidence="10">Lacks conserved residue(s) required for the propagation of feature annotation.</text>
</comment>
<dbReference type="NCBIfam" id="TIGR00467">
    <property type="entry name" value="lysS_arch"/>
    <property type="match status" value="1"/>
</dbReference>
<evidence type="ECO:0000256" key="3">
    <source>
        <dbReference type="ARBA" id="ARBA00022490"/>
    </source>
</evidence>
<comment type="subcellular location">
    <subcellularLocation>
        <location evidence="1 10">Cytoplasm</location>
    </subcellularLocation>
</comment>
<evidence type="ECO:0000256" key="2">
    <source>
        <dbReference type="ARBA" id="ARBA00005594"/>
    </source>
</evidence>
<dbReference type="PANTHER" id="PTHR37940">
    <property type="entry name" value="LYSINE--TRNA LIGASE"/>
    <property type="match status" value="1"/>
</dbReference>
<proteinExistence type="inferred from homology"/>
<dbReference type="EC" id="6.1.1.6" evidence="10"/>
<dbReference type="PROSITE" id="PS00178">
    <property type="entry name" value="AA_TRNA_LIGASE_I"/>
    <property type="match status" value="1"/>
</dbReference>
<evidence type="ECO:0000256" key="5">
    <source>
        <dbReference type="ARBA" id="ARBA00022741"/>
    </source>
</evidence>
<evidence type="ECO:0000256" key="11">
    <source>
        <dbReference type="SAM" id="MobiDB-lite"/>
    </source>
</evidence>
<protein>
    <recommendedName>
        <fullName evidence="10">Lysine--tRNA ligase</fullName>
        <ecNumber evidence="10">6.1.1.6</ecNumber>
    </recommendedName>
    <alternativeName>
        <fullName evidence="10">Lysyl-tRNA synthetase</fullName>
        <shortName evidence="10">LysRS</shortName>
    </alternativeName>
</protein>
<dbReference type="GO" id="GO:0004824">
    <property type="term" value="F:lysine-tRNA ligase activity"/>
    <property type="evidence" value="ECO:0007669"/>
    <property type="project" value="UniProtKB-UniRule"/>
</dbReference>
<feature type="short sequence motif" description="'HIGH' region" evidence="10">
    <location>
        <begin position="75"/>
        <end position="83"/>
    </location>
</feature>
<comment type="caution">
    <text evidence="12">The sequence shown here is derived from an EMBL/GenBank/DDBJ whole genome shotgun (WGS) entry which is preliminary data.</text>
</comment>
<keyword evidence="3 10" id="KW-0963">Cytoplasm</keyword>
<comment type="catalytic activity">
    <reaction evidence="9 10">
        <text>tRNA(Lys) + L-lysine + ATP = L-lysyl-tRNA(Lys) + AMP + diphosphate</text>
        <dbReference type="Rhea" id="RHEA:20792"/>
        <dbReference type="Rhea" id="RHEA-COMP:9696"/>
        <dbReference type="Rhea" id="RHEA-COMP:9697"/>
        <dbReference type="ChEBI" id="CHEBI:30616"/>
        <dbReference type="ChEBI" id="CHEBI:32551"/>
        <dbReference type="ChEBI" id="CHEBI:33019"/>
        <dbReference type="ChEBI" id="CHEBI:78442"/>
        <dbReference type="ChEBI" id="CHEBI:78529"/>
        <dbReference type="ChEBI" id="CHEBI:456215"/>
        <dbReference type="EC" id="6.1.1.6"/>
    </reaction>
</comment>
<feature type="compositionally biased region" description="Basic and acidic residues" evidence="11">
    <location>
        <begin position="34"/>
        <end position="45"/>
    </location>
</feature>
<gene>
    <name evidence="10 12" type="primary">lysS</name>
    <name evidence="12" type="ORF">ACFQMA_11230</name>
</gene>
<evidence type="ECO:0000256" key="9">
    <source>
        <dbReference type="ARBA" id="ARBA00048573"/>
    </source>
</evidence>
<evidence type="ECO:0000256" key="8">
    <source>
        <dbReference type="ARBA" id="ARBA00023146"/>
    </source>
</evidence>
<keyword evidence="4 10" id="KW-0436">Ligase</keyword>
<feature type="region of interest" description="Disordered" evidence="11">
    <location>
        <begin position="1"/>
        <end position="46"/>
    </location>
</feature>
<sequence length="623" mass="69475">MSESEPDDAGATASADGTADADRTDAPSETESADDTRTDGTDGESRYAFWADEVADAVEARDPEEPIVIKGGISPSGVPHLGNVNEIMRGYFVAEVLRERGWEVRQVFTTDDRDPLRKLPRKLADLDGNIVDLGDVNAGALGKNLGHAYTDIPDPFGCCDSYGEHFSTLIAESAELLDAPIDVVSTTELYESGRMDDVVEHVLRNREQARDVLSEYQDKVDEDYVPFNPFCSNCGKVTETVTAVDVDDRTVEYRCTDIEAGNRTIEGCGHEGTATFREGKLPWRFEWPAQWQVLGVDFEPFGKDHAEGSWPSGVDIAENVLGIEPPEPMVYEWFTLDGEPFSSSEGNIVLVHDVLEMLEPEVLRYFFAKDPNKARDFSIERLDQLVDEFDRVERLYFGEESGTDKETRRAERAYPFALSLADVPPEALAASDLFEEVADGEDGHAVAFDHNDARDRERRREFVDGEFADRVRLPYTFAAVLGMFDDAEARAETARKEGHVADDDPAWAVEDAFGRVDLASEWADRTDNEYNYTVARAEMPDVSVDEATAAALDDLADFVAEGHDGEAIQGEIYETARRHDLEVGDFFAVGYQLFFGVEEGPQLGHFLGDLDREFVVERLRRER</sequence>
<keyword evidence="6 10" id="KW-0067">ATP-binding</keyword>
<dbReference type="PANTHER" id="PTHR37940:SF1">
    <property type="entry name" value="LYSINE--TRNA LIGASE"/>
    <property type="match status" value="1"/>
</dbReference>
<dbReference type="SUPFAM" id="SSF52374">
    <property type="entry name" value="Nucleotidylyl transferase"/>
    <property type="match status" value="1"/>
</dbReference>
<name>A0ABD5Y3E0_9EURY</name>